<feature type="compositionally biased region" description="Low complexity" evidence="1">
    <location>
        <begin position="536"/>
        <end position="545"/>
    </location>
</feature>
<comment type="caution">
    <text evidence="2">The sequence shown here is derived from an EMBL/GenBank/DDBJ whole genome shotgun (WGS) entry which is preliminary data.</text>
</comment>
<feature type="compositionally biased region" description="Polar residues" evidence="1">
    <location>
        <begin position="492"/>
        <end position="514"/>
    </location>
</feature>
<dbReference type="EMBL" id="JAFIMR010000019">
    <property type="protein sequence ID" value="KAI1866970.1"/>
    <property type="molecule type" value="Genomic_DNA"/>
</dbReference>
<feature type="region of interest" description="Disordered" evidence="1">
    <location>
        <begin position="77"/>
        <end position="235"/>
    </location>
</feature>
<feature type="compositionally biased region" description="Polar residues" evidence="1">
    <location>
        <begin position="458"/>
        <end position="475"/>
    </location>
</feature>
<feature type="compositionally biased region" description="Polar residues" evidence="1">
    <location>
        <begin position="959"/>
        <end position="998"/>
    </location>
</feature>
<feature type="region of interest" description="Disordered" evidence="1">
    <location>
        <begin position="1"/>
        <end position="40"/>
    </location>
</feature>
<feature type="compositionally biased region" description="Polar residues" evidence="1">
    <location>
        <begin position="104"/>
        <end position="115"/>
    </location>
</feature>
<feature type="compositionally biased region" description="Low complexity" evidence="1">
    <location>
        <begin position="583"/>
        <end position="596"/>
    </location>
</feature>
<feature type="compositionally biased region" description="Polar residues" evidence="1">
    <location>
        <begin position="919"/>
        <end position="929"/>
    </location>
</feature>
<keyword evidence="3" id="KW-1185">Reference proteome</keyword>
<feature type="compositionally biased region" description="Basic and acidic residues" evidence="1">
    <location>
        <begin position="316"/>
        <end position="342"/>
    </location>
</feature>
<feature type="region of interest" description="Disordered" evidence="1">
    <location>
        <begin position="894"/>
        <end position="931"/>
    </location>
</feature>
<feature type="region of interest" description="Disordered" evidence="1">
    <location>
        <begin position="736"/>
        <end position="757"/>
    </location>
</feature>
<proteinExistence type="predicted"/>
<evidence type="ECO:0000256" key="1">
    <source>
        <dbReference type="SAM" id="MobiDB-lite"/>
    </source>
</evidence>
<evidence type="ECO:0000313" key="3">
    <source>
        <dbReference type="Proteomes" id="UP000829685"/>
    </source>
</evidence>
<feature type="compositionally biased region" description="Polar residues" evidence="1">
    <location>
        <begin position="191"/>
        <end position="217"/>
    </location>
</feature>
<evidence type="ECO:0008006" key="4">
    <source>
        <dbReference type="Google" id="ProtNLM"/>
    </source>
</evidence>
<feature type="region of interest" description="Disordered" evidence="1">
    <location>
        <begin position="771"/>
        <end position="861"/>
    </location>
</feature>
<gene>
    <name evidence="2" type="ORF">JX265_007546</name>
</gene>
<feature type="compositionally biased region" description="Polar residues" evidence="1">
    <location>
        <begin position="600"/>
        <end position="620"/>
    </location>
</feature>
<dbReference type="Proteomes" id="UP000829685">
    <property type="component" value="Unassembled WGS sequence"/>
</dbReference>
<organism evidence="2 3">
    <name type="scientific">Neoarthrinium moseri</name>
    <dbReference type="NCBI Taxonomy" id="1658444"/>
    <lineage>
        <taxon>Eukaryota</taxon>
        <taxon>Fungi</taxon>
        <taxon>Dikarya</taxon>
        <taxon>Ascomycota</taxon>
        <taxon>Pezizomycotina</taxon>
        <taxon>Sordariomycetes</taxon>
        <taxon>Xylariomycetidae</taxon>
        <taxon>Amphisphaeriales</taxon>
        <taxon>Apiosporaceae</taxon>
        <taxon>Neoarthrinium</taxon>
    </lineage>
</organism>
<feature type="compositionally biased region" description="Polar residues" evidence="1">
    <location>
        <begin position="153"/>
        <end position="179"/>
    </location>
</feature>
<feature type="compositionally biased region" description="Basic and acidic residues" evidence="1">
    <location>
        <begin position="521"/>
        <end position="535"/>
    </location>
</feature>
<feature type="compositionally biased region" description="Basic and acidic residues" evidence="1">
    <location>
        <begin position="417"/>
        <end position="428"/>
    </location>
</feature>
<dbReference type="OrthoDB" id="5369729at2759"/>
<reference evidence="2" key="1">
    <citation type="submission" date="2021-03" db="EMBL/GenBank/DDBJ databases">
        <title>Revisited historic fungal species revealed as producer of novel bioactive compounds through whole genome sequencing and comparative genomics.</title>
        <authorList>
            <person name="Vignolle G.A."/>
            <person name="Hochenegger N."/>
            <person name="Mach R.L."/>
            <person name="Mach-Aigner A.R."/>
            <person name="Javad Rahimi M."/>
            <person name="Salim K.A."/>
            <person name="Chan C.M."/>
            <person name="Lim L.B.L."/>
            <person name="Cai F."/>
            <person name="Druzhinina I.S."/>
            <person name="U'Ren J.M."/>
            <person name="Derntl C."/>
        </authorList>
    </citation>
    <scope>NUCLEOTIDE SEQUENCE</scope>
    <source>
        <strain evidence="2">TUCIM 5799</strain>
    </source>
</reference>
<protein>
    <recommendedName>
        <fullName evidence="4">LPXTG-motif cell wall anchor domain protein</fullName>
    </recommendedName>
</protein>
<accession>A0A9Q0AN22</accession>
<sequence>MAETPNNHVTTTQDTGLRFDFTPSSTNYHNHRQSHNPSKLPTFRFADLRKEKLALPPLLTPDQTQSLNLNLNLNLNQSQDQNHPVPPSFVSPGTDPSAEALDATQKQSTPTTAPHNNRVRVSPELSSAAIDAEPPNSAADASPEPSPDRSRALTFQTSSKTTTSATHPGNPKRSTSLDSTLALAIARNPAASESTTTIVPARSQQRRAPSYSESTSATKDERQSHDSLAATPVDDVTKEWAQGQRELLLPKSIQRTDSNEKRSSVARRPPISFRPPAAPSTSSGVTASIPPIRSFRSSGDRKSLGLDMNLRSPTNYDDRFGDPNHRDRTLRALEGRQDDEPSRFTPPDSAVDRLDDDSGDIFLRMAREEPEPPSAVSRIVRSNHRRPLSSVIPSYQPMSPPQVSRRLSDQATVKSRTAGDDQSSERLARPFTFRGATGDKATEDTKPRAFGLRASPLTPRSLTFQDGTPESSSAYSRRRQSITDGGSALPSRMSSMKQPAGSAYNQGRLYNSSPLVPKSTDPPKPDNHQGDHHTESSASTAAPSTVWDELEDLKSRMRRLELTGKLPPTSGAAISHATDERPPTATTNATTMSASPKRGSGSNAPQADAASTVSSVTQKEGQPLLRSAITKSRPFLAPDVYSALESAANDAMNLSTMIGTIGQPGPVSSAASNVGGSAVTDRQLRRKAESICRNLTELCLALSENAAQIKPQESRAPAPKEEPTSPTITRFSGIAAQRRPSAALVDRSPASAAVSPRAMTRLEERRNSMLLSSALPSPSTRLTYQMPPTPTEGTGRRTSLLIPRTRRAGTEDPEEQAGRKSSLLLRTRRAGTEEPEEAPGRRSSALLRTRRGTVDQEDEDSTFRFRAPSRAVTELTSPRVPVARDFRPEVALPSIETTSMGSSALPRRRQTTSTQNTRLVQPSAPSSLTARRYIERTTPDRESNTNNVAQKLAEDRGQRQFTLSNNSMLSRSGSLSKRTNRDSTLTNSSMMAQTGSYR</sequence>
<dbReference type="AlphaFoldDB" id="A0A9Q0AN22"/>
<feature type="compositionally biased region" description="Polar residues" evidence="1">
    <location>
        <begin position="1"/>
        <end position="15"/>
    </location>
</feature>
<feature type="region of interest" description="Disordered" evidence="1">
    <location>
        <begin position="247"/>
        <end position="546"/>
    </location>
</feature>
<evidence type="ECO:0000313" key="2">
    <source>
        <dbReference type="EMBL" id="KAI1866970.1"/>
    </source>
</evidence>
<name>A0A9Q0AN22_9PEZI</name>
<feature type="compositionally biased region" description="Low complexity" evidence="1">
    <location>
        <begin position="747"/>
        <end position="757"/>
    </location>
</feature>
<feature type="region of interest" description="Disordered" evidence="1">
    <location>
        <begin position="563"/>
        <end position="625"/>
    </location>
</feature>
<feature type="region of interest" description="Disordered" evidence="1">
    <location>
        <begin position="952"/>
        <end position="998"/>
    </location>
</feature>